<dbReference type="InterPro" id="IPR029039">
    <property type="entry name" value="Flavoprotein-like_sf"/>
</dbReference>
<protein>
    <submittedName>
        <fullName evidence="4">Flavoprotein-like protein</fullName>
    </submittedName>
</protein>
<gene>
    <name evidence="4" type="ORF">CPB84DRAFT_915868</name>
</gene>
<feature type="compositionally biased region" description="Low complexity" evidence="2">
    <location>
        <begin position="37"/>
        <end position="66"/>
    </location>
</feature>
<evidence type="ECO:0000313" key="4">
    <source>
        <dbReference type="EMBL" id="KAF8911436.1"/>
    </source>
</evidence>
<dbReference type="InterPro" id="IPR008254">
    <property type="entry name" value="Flavodoxin/NO_synth"/>
</dbReference>
<organism evidence="4 5">
    <name type="scientific">Gymnopilus junonius</name>
    <name type="common">Spectacular rustgill mushroom</name>
    <name type="synonym">Gymnopilus spectabilis subsp. junonius</name>
    <dbReference type="NCBI Taxonomy" id="109634"/>
    <lineage>
        <taxon>Eukaryota</taxon>
        <taxon>Fungi</taxon>
        <taxon>Dikarya</taxon>
        <taxon>Basidiomycota</taxon>
        <taxon>Agaricomycotina</taxon>
        <taxon>Agaricomycetes</taxon>
        <taxon>Agaricomycetidae</taxon>
        <taxon>Agaricales</taxon>
        <taxon>Agaricineae</taxon>
        <taxon>Hymenogastraceae</taxon>
        <taxon>Gymnopilus</taxon>
    </lineage>
</organism>
<dbReference type="PANTHER" id="PTHR30546">
    <property type="entry name" value="FLAVODOXIN-RELATED PROTEIN WRBA-RELATED"/>
    <property type="match status" value="1"/>
</dbReference>
<comment type="caution">
    <text evidence="4">The sequence shown here is derived from an EMBL/GenBank/DDBJ whole genome shotgun (WGS) entry which is preliminary data.</text>
</comment>
<keyword evidence="5" id="KW-1185">Reference proteome</keyword>
<evidence type="ECO:0000313" key="5">
    <source>
        <dbReference type="Proteomes" id="UP000724874"/>
    </source>
</evidence>
<dbReference type="GO" id="GO:0010181">
    <property type="term" value="F:FMN binding"/>
    <property type="evidence" value="ECO:0007669"/>
    <property type="project" value="InterPro"/>
</dbReference>
<dbReference type="PROSITE" id="PS50902">
    <property type="entry name" value="FLAVODOXIN_LIKE"/>
    <property type="match status" value="1"/>
</dbReference>
<dbReference type="EMBL" id="JADNYJ010000004">
    <property type="protein sequence ID" value="KAF8911436.1"/>
    <property type="molecule type" value="Genomic_DNA"/>
</dbReference>
<dbReference type="PANTHER" id="PTHR30546:SF23">
    <property type="entry name" value="FLAVOPROTEIN-LIKE PROTEIN YCP4-RELATED"/>
    <property type="match status" value="1"/>
</dbReference>
<evidence type="ECO:0000259" key="3">
    <source>
        <dbReference type="PROSITE" id="PS50902"/>
    </source>
</evidence>
<sequence>MCFPSKKQKNNFSDNTEKETKPTSARNGAGTKSESNSAPPSQPSQVPAAPVSSTPAPTLPPLTTTEAPLPMAPKVAIIIYSMYGHVAKLAEAEKAGIEKAGGKAEIYQVAETLSEDILAKIMPAQWKSFWDSTGQLWQSGKLAGKYAGFFVSTAGLGGGQEVTVLSSLSTLAHHGILYVPFGYSTAFALLTGVEEVHGGSPWGAGTVTNPTGSRQPSALELEVATIQGEAFYKTVSKVSF</sequence>
<evidence type="ECO:0000256" key="2">
    <source>
        <dbReference type="SAM" id="MobiDB-lite"/>
    </source>
</evidence>
<dbReference type="SUPFAM" id="SSF52218">
    <property type="entry name" value="Flavoproteins"/>
    <property type="match status" value="1"/>
</dbReference>
<name>A0A9P5P1U4_GYMJU</name>
<feature type="region of interest" description="Disordered" evidence="2">
    <location>
        <begin position="1"/>
        <end position="66"/>
    </location>
</feature>
<feature type="compositionally biased region" description="Polar residues" evidence="2">
    <location>
        <begin position="22"/>
        <end position="36"/>
    </location>
</feature>
<comment type="similarity">
    <text evidence="1">Belongs to the WrbA family.</text>
</comment>
<dbReference type="GO" id="GO:0016020">
    <property type="term" value="C:membrane"/>
    <property type="evidence" value="ECO:0007669"/>
    <property type="project" value="TreeGrafter"/>
</dbReference>
<feature type="domain" description="Flavodoxin-like" evidence="3">
    <location>
        <begin position="75"/>
        <end position="231"/>
    </location>
</feature>
<dbReference type="Proteomes" id="UP000724874">
    <property type="component" value="Unassembled WGS sequence"/>
</dbReference>
<evidence type="ECO:0000256" key="1">
    <source>
        <dbReference type="ARBA" id="ARBA00006961"/>
    </source>
</evidence>
<reference evidence="4" key="1">
    <citation type="submission" date="2020-11" db="EMBL/GenBank/DDBJ databases">
        <authorList>
            <consortium name="DOE Joint Genome Institute"/>
            <person name="Ahrendt S."/>
            <person name="Riley R."/>
            <person name="Andreopoulos W."/>
            <person name="LaButti K."/>
            <person name="Pangilinan J."/>
            <person name="Ruiz-duenas F.J."/>
            <person name="Barrasa J.M."/>
            <person name="Sanchez-Garcia M."/>
            <person name="Camarero S."/>
            <person name="Miyauchi S."/>
            <person name="Serrano A."/>
            <person name="Linde D."/>
            <person name="Babiker R."/>
            <person name="Drula E."/>
            <person name="Ayuso-Fernandez I."/>
            <person name="Pacheco R."/>
            <person name="Padilla G."/>
            <person name="Ferreira P."/>
            <person name="Barriuso J."/>
            <person name="Kellner H."/>
            <person name="Castanera R."/>
            <person name="Alfaro M."/>
            <person name="Ramirez L."/>
            <person name="Pisabarro A.G."/>
            <person name="Kuo A."/>
            <person name="Tritt A."/>
            <person name="Lipzen A."/>
            <person name="He G."/>
            <person name="Yan M."/>
            <person name="Ng V."/>
            <person name="Cullen D."/>
            <person name="Martin F."/>
            <person name="Rosso M.-N."/>
            <person name="Henrissat B."/>
            <person name="Hibbett D."/>
            <person name="Martinez A.T."/>
            <person name="Grigoriev I.V."/>
        </authorList>
    </citation>
    <scope>NUCLEOTIDE SEQUENCE</scope>
    <source>
        <strain evidence="4">AH 44721</strain>
    </source>
</reference>
<dbReference type="GO" id="GO:0003955">
    <property type="term" value="F:NAD(P)H dehydrogenase (quinone) activity"/>
    <property type="evidence" value="ECO:0007669"/>
    <property type="project" value="TreeGrafter"/>
</dbReference>
<proteinExistence type="inferred from homology"/>
<dbReference type="OrthoDB" id="504689at2759"/>
<accession>A0A9P5P1U4</accession>
<dbReference type="Gene3D" id="3.40.50.360">
    <property type="match status" value="2"/>
</dbReference>
<dbReference type="AlphaFoldDB" id="A0A9P5P1U4"/>